<name>A0A3M7PZG9_BRAPC</name>
<reference evidence="2 3" key="1">
    <citation type="journal article" date="2018" name="Sci. Rep.">
        <title>Genomic signatures of local adaptation to the degree of environmental predictability in rotifers.</title>
        <authorList>
            <person name="Franch-Gras L."/>
            <person name="Hahn C."/>
            <person name="Garcia-Roger E.M."/>
            <person name="Carmona M.J."/>
            <person name="Serra M."/>
            <person name="Gomez A."/>
        </authorList>
    </citation>
    <scope>NUCLEOTIDE SEQUENCE [LARGE SCALE GENOMIC DNA]</scope>
    <source>
        <strain evidence="2">HYR1</strain>
    </source>
</reference>
<feature type="region of interest" description="Disordered" evidence="1">
    <location>
        <begin position="23"/>
        <end position="42"/>
    </location>
</feature>
<evidence type="ECO:0000256" key="1">
    <source>
        <dbReference type="SAM" id="MobiDB-lite"/>
    </source>
</evidence>
<proteinExistence type="predicted"/>
<protein>
    <submittedName>
        <fullName evidence="2">Uncharacterized protein</fullName>
    </submittedName>
</protein>
<dbReference type="EMBL" id="REGN01008083">
    <property type="protein sequence ID" value="RNA04500.1"/>
    <property type="molecule type" value="Genomic_DNA"/>
</dbReference>
<dbReference type="Proteomes" id="UP000276133">
    <property type="component" value="Unassembled WGS sequence"/>
</dbReference>
<sequence length="78" mass="8968">MSSSEGEKSSTAIDMKSQYDNYAKQAAESNKRKKKKQAGYSIKIFGKTTKRINKKRKLIKKNNESSTFELDMDNKENI</sequence>
<gene>
    <name evidence="2" type="ORF">BpHYR1_037991</name>
</gene>
<evidence type="ECO:0000313" key="3">
    <source>
        <dbReference type="Proteomes" id="UP000276133"/>
    </source>
</evidence>
<organism evidence="2 3">
    <name type="scientific">Brachionus plicatilis</name>
    <name type="common">Marine rotifer</name>
    <name type="synonym">Brachionus muelleri</name>
    <dbReference type="NCBI Taxonomy" id="10195"/>
    <lineage>
        <taxon>Eukaryota</taxon>
        <taxon>Metazoa</taxon>
        <taxon>Spiralia</taxon>
        <taxon>Gnathifera</taxon>
        <taxon>Rotifera</taxon>
        <taxon>Eurotatoria</taxon>
        <taxon>Monogononta</taxon>
        <taxon>Pseudotrocha</taxon>
        <taxon>Ploima</taxon>
        <taxon>Brachionidae</taxon>
        <taxon>Brachionus</taxon>
    </lineage>
</organism>
<dbReference type="AlphaFoldDB" id="A0A3M7PZG9"/>
<evidence type="ECO:0000313" key="2">
    <source>
        <dbReference type="EMBL" id="RNA04500.1"/>
    </source>
</evidence>
<comment type="caution">
    <text evidence="2">The sequence shown here is derived from an EMBL/GenBank/DDBJ whole genome shotgun (WGS) entry which is preliminary data.</text>
</comment>
<keyword evidence="3" id="KW-1185">Reference proteome</keyword>
<accession>A0A3M7PZG9</accession>